<protein>
    <submittedName>
        <fullName evidence="1">Uncharacterized protein</fullName>
    </submittedName>
</protein>
<proteinExistence type="predicted"/>
<feature type="non-terminal residue" evidence="1">
    <location>
        <position position="35"/>
    </location>
</feature>
<dbReference type="Gene3D" id="2.115.10.20">
    <property type="entry name" value="Glycosyl hydrolase domain, family 43"/>
    <property type="match status" value="1"/>
</dbReference>
<accession>X0V5S9</accession>
<name>X0V5S9_9ZZZZ</name>
<comment type="caution">
    <text evidence="1">The sequence shown here is derived from an EMBL/GenBank/DDBJ whole genome shotgun (WGS) entry which is preliminary data.</text>
</comment>
<dbReference type="AlphaFoldDB" id="X0V5S9"/>
<gene>
    <name evidence="1" type="ORF">S01H1_24543</name>
</gene>
<feature type="non-terminal residue" evidence="1">
    <location>
        <position position="1"/>
    </location>
</feature>
<sequence length="35" mass="3997">SKDMEYWGKHKCIARTREGMWDSERIGAGASPIKT</sequence>
<dbReference type="EMBL" id="BARS01014688">
    <property type="protein sequence ID" value="GAF95970.1"/>
    <property type="molecule type" value="Genomic_DNA"/>
</dbReference>
<dbReference type="InterPro" id="IPR023296">
    <property type="entry name" value="Glyco_hydro_beta-prop_sf"/>
</dbReference>
<reference evidence="1" key="1">
    <citation type="journal article" date="2014" name="Front. Microbiol.">
        <title>High frequency of phylogenetically diverse reductive dehalogenase-homologous genes in deep subseafloor sedimentary metagenomes.</title>
        <authorList>
            <person name="Kawai M."/>
            <person name="Futagami T."/>
            <person name="Toyoda A."/>
            <person name="Takaki Y."/>
            <person name="Nishi S."/>
            <person name="Hori S."/>
            <person name="Arai W."/>
            <person name="Tsubouchi T."/>
            <person name="Morono Y."/>
            <person name="Uchiyama I."/>
            <person name="Ito T."/>
            <person name="Fujiyama A."/>
            <person name="Inagaki F."/>
            <person name="Takami H."/>
        </authorList>
    </citation>
    <scope>NUCLEOTIDE SEQUENCE</scope>
    <source>
        <strain evidence="1">Expedition CK06-06</strain>
    </source>
</reference>
<evidence type="ECO:0000313" key="1">
    <source>
        <dbReference type="EMBL" id="GAF95970.1"/>
    </source>
</evidence>
<organism evidence="1">
    <name type="scientific">marine sediment metagenome</name>
    <dbReference type="NCBI Taxonomy" id="412755"/>
    <lineage>
        <taxon>unclassified sequences</taxon>
        <taxon>metagenomes</taxon>
        <taxon>ecological metagenomes</taxon>
    </lineage>
</organism>